<dbReference type="AlphaFoldDB" id="A0A382UG80"/>
<name>A0A382UG80_9ZZZZ</name>
<organism evidence="1">
    <name type="scientific">marine metagenome</name>
    <dbReference type="NCBI Taxonomy" id="408172"/>
    <lineage>
        <taxon>unclassified sequences</taxon>
        <taxon>metagenomes</taxon>
        <taxon>ecological metagenomes</taxon>
    </lineage>
</organism>
<evidence type="ECO:0000313" key="1">
    <source>
        <dbReference type="EMBL" id="SVD33284.1"/>
    </source>
</evidence>
<sequence>MSLLTYNDVRPWARAIKARTSERTMPPWFIDRNVGVQEFKADPSLSDEEIAMIGAWVDSGAQRGNPTDLPPLRQFPDGKEWTIGTPDLVVSSPEEVIQAVAADWHGYWESSPTGMTEDRFVKAVEVHEVRVSGSRVKSEGLGGYSVIHHAGIVAGTPGEGIATGPVNPIQGGFGMTHEAGQNATQYVDGLGVKLPAGSFLHWRVHTHPFGEEVVARLDVGFKFHPE</sequence>
<accession>A0A382UG80</accession>
<gene>
    <name evidence="1" type="ORF">METZ01_LOCUS386138</name>
</gene>
<feature type="non-terminal residue" evidence="1">
    <location>
        <position position="226"/>
    </location>
</feature>
<proteinExistence type="predicted"/>
<reference evidence="1" key="1">
    <citation type="submission" date="2018-05" db="EMBL/GenBank/DDBJ databases">
        <authorList>
            <person name="Lanie J.A."/>
            <person name="Ng W.-L."/>
            <person name="Kazmierczak K.M."/>
            <person name="Andrzejewski T.M."/>
            <person name="Davidsen T.M."/>
            <person name="Wayne K.J."/>
            <person name="Tettelin H."/>
            <person name="Glass J.I."/>
            <person name="Rusch D."/>
            <person name="Podicherti R."/>
            <person name="Tsui H.-C.T."/>
            <person name="Winkler M.E."/>
        </authorList>
    </citation>
    <scope>NUCLEOTIDE SEQUENCE</scope>
</reference>
<dbReference type="EMBL" id="UINC01144024">
    <property type="protein sequence ID" value="SVD33284.1"/>
    <property type="molecule type" value="Genomic_DNA"/>
</dbReference>
<protein>
    <submittedName>
        <fullName evidence="1">Uncharacterized protein</fullName>
    </submittedName>
</protein>